<dbReference type="OMA" id="NCTHEDA"/>
<evidence type="ECO:0000313" key="2">
    <source>
        <dbReference type="EMBL" id="EDO37214.1"/>
    </source>
</evidence>
<reference evidence="2 3" key="1">
    <citation type="journal article" date="2007" name="Science">
        <title>Sea anemone genome reveals ancestral eumetazoan gene repertoire and genomic organization.</title>
        <authorList>
            <person name="Putnam N.H."/>
            <person name="Srivastava M."/>
            <person name="Hellsten U."/>
            <person name="Dirks B."/>
            <person name="Chapman J."/>
            <person name="Salamov A."/>
            <person name="Terry A."/>
            <person name="Shapiro H."/>
            <person name="Lindquist E."/>
            <person name="Kapitonov V.V."/>
            <person name="Jurka J."/>
            <person name="Genikhovich G."/>
            <person name="Grigoriev I.V."/>
            <person name="Lucas S.M."/>
            <person name="Steele R.E."/>
            <person name="Finnerty J.R."/>
            <person name="Technau U."/>
            <person name="Martindale M.Q."/>
            <person name="Rokhsar D.S."/>
        </authorList>
    </citation>
    <scope>NUCLEOTIDE SEQUENCE [LARGE SCALE GENOMIC DNA]</scope>
    <source>
        <strain evidence="3">CH2 X CH6</strain>
    </source>
</reference>
<dbReference type="HOGENOM" id="CLU_006665_0_0_1"/>
<dbReference type="Pfam" id="PF14906">
    <property type="entry name" value="DUF4495"/>
    <property type="match status" value="1"/>
</dbReference>
<dbReference type="EMBL" id="DS469651">
    <property type="protein sequence ID" value="EDO37214.1"/>
    <property type="molecule type" value="Genomic_DNA"/>
</dbReference>
<dbReference type="PhylomeDB" id="A7SGA9"/>
<proteinExistence type="predicted"/>
<name>A7SGA9_NEMVE</name>
<evidence type="ECO:0000256" key="1">
    <source>
        <dbReference type="SAM" id="MobiDB-lite"/>
    </source>
</evidence>
<sequence length="1184" mass="133433">MSITDQESNSRLSLLVKGLGTMAVDLDLLKGAIDEVDARLEANSMRLQESWSDLVNVCNSSVAPIKSDITPSLTTKEAIDLLNGNTVQSLACPSEPMVLNCFLNNVVQAIERNPGLEQAILQDLISFCTQQGIMLPYSLPFTKPDPSKPGQSIATPEKLNSTSQLWDSIRSKLITGLWKAFNEPRLLSNNQPSKESHLHRLELLQSLAFLYPVDSVWDDYMHYRWDLVEKYASNPELLTEMDISIVAQYKDAPVNAIALAKFGRTLEIMIFEDMKVLEVMFLEKVLEFKWIFEVYLERFTFELRSVLQAYREEKRTIAERHGSSCSTSSMSIHGEDLLVYKVCFLVSLSLEMTVSKMLDYHETTRKSAKPQIAFKNTPSGKHQLPKLSHKPAKAPLQGWADMPPQFGAGMADLPPSLLTPLTQSPWAWREEFKHVISRISTAVSEYINVGCNLSLDEQARIYNSTKRVELTRLRDELVGGLKDYPKCIAKSCSVLMTRGDEVLPLASSTGGRLFQVVRSSFVDTFDSCLKTFFSHIMKIVNDFPKSCGIEVLYTMLSSSIFVKNHLAHYEEIIGTEPRRPFAVLHRQYSELVDTLTNQITNYHNHIITMVILQDPESHNWSDQKPFFESLSSLALRYSHVIPSSSRTKQMRCDVTALLLSCLSFMWSCCPSVAALLDKQYSEKPIPDIHNLCHCLLASMAIVTCPLDILCKYVTGKRKKRDLSSHGHNAWAAWIYPEVLRSHEGSHEGRLRLDLPEVLSTYSTYDESLGALPDRQALYVLFKIMINQPSPNWPLIVQALVFRNARLPVTIVKYGGITTVGLPNTQAPLKQALQAMDWYGLYITCYSNPRTRPPHSLRSSWLSSLGAAIHLVLDFFPGKTEIIFSALRDLIVSLTDSLNTIPAVVFQFFYKLQDSLDSKSMDSGKKSAGIKVFSALIYRWLLDADIVGSYCELQSTPSALSTVETFAELTWFVLTNQMNSAETVSHAICQVIFEKVSHAIAVTWYSSKEFEDFPTESIHEEITNLHFRNTASGLLQSSKGEAALAHIYRFLVENKNWLMNLVIVPGHILPPEPTRTQTTAQDRDSFNPLKRHALIGEWAFDQEKIASFPIDWGTLLSSLSLPSNSVRTLVFNRSEMHEESKYLDEDQKDLVHKLKSFYGVAEPAEAATEGTIDTEDTRGDEEVTS</sequence>
<keyword evidence="3" id="KW-1185">Reference proteome</keyword>
<dbReference type="InterPro" id="IPR027993">
    <property type="entry name" value="DUF4495"/>
</dbReference>
<dbReference type="PANTHER" id="PTHR33960">
    <property type="entry name" value="SIMILAR TO KIAA0825 PROTEIN"/>
    <property type="match status" value="1"/>
</dbReference>
<dbReference type="AlphaFoldDB" id="A7SGA9"/>
<dbReference type="PANTHER" id="PTHR33960:SF1">
    <property type="entry name" value="SIMILAR TO KIAA0825 PROTEIN"/>
    <property type="match status" value="1"/>
</dbReference>
<feature type="region of interest" description="Disordered" evidence="1">
    <location>
        <begin position="1164"/>
        <end position="1184"/>
    </location>
</feature>
<protein>
    <submittedName>
        <fullName evidence="2">Uncharacterized protein</fullName>
    </submittedName>
</protein>
<gene>
    <name evidence="2" type="ORF">NEMVEDRAFT_v1g211841</name>
</gene>
<dbReference type="eggNOG" id="ENOG502QUZJ">
    <property type="taxonomic scope" value="Eukaryota"/>
</dbReference>
<organism evidence="2 3">
    <name type="scientific">Nematostella vectensis</name>
    <name type="common">Starlet sea anemone</name>
    <dbReference type="NCBI Taxonomy" id="45351"/>
    <lineage>
        <taxon>Eukaryota</taxon>
        <taxon>Metazoa</taxon>
        <taxon>Cnidaria</taxon>
        <taxon>Anthozoa</taxon>
        <taxon>Hexacorallia</taxon>
        <taxon>Actiniaria</taxon>
        <taxon>Edwardsiidae</taxon>
        <taxon>Nematostella</taxon>
    </lineage>
</organism>
<dbReference type="Proteomes" id="UP000001593">
    <property type="component" value="Unassembled WGS sequence"/>
</dbReference>
<dbReference type="STRING" id="45351.A7SGA9"/>
<dbReference type="InParanoid" id="A7SGA9"/>
<evidence type="ECO:0000313" key="3">
    <source>
        <dbReference type="Proteomes" id="UP000001593"/>
    </source>
</evidence>
<accession>A7SGA9</accession>
<feature type="compositionally biased region" description="Basic and acidic residues" evidence="1">
    <location>
        <begin position="1174"/>
        <end position="1184"/>
    </location>
</feature>